<evidence type="ECO:0000256" key="8">
    <source>
        <dbReference type="ARBA" id="ARBA00023014"/>
    </source>
</evidence>
<feature type="binding site" evidence="9">
    <location>
        <position position="192"/>
    </location>
    <ligand>
        <name>[4Fe-4S] cluster</name>
        <dbReference type="ChEBI" id="CHEBI:49883"/>
        <label>1</label>
    </ligand>
</feature>
<feature type="binding site" evidence="9">
    <location>
        <position position="202"/>
    </location>
    <ligand>
        <name>[4Fe-4S] cluster</name>
        <dbReference type="ChEBI" id="CHEBI:49883"/>
        <label>2</label>
    </ligand>
</feature>
<feature type="binding site" evidence="9">
    <location>
        <position position="138"/>
    </location>
    <ligand>
        <name>cob(II)alamin</name>
        <dbReference type="ChEBI" id="CHEBI:16304"/>
    </ligand>
</feature>
<evidence type="ECO:0000256" key="1">
    <source>
        <dbReference type="ARBA" id="ARBA00022485"/>
    </source>
</evidence>
<feature type="binding site" evidence="9">
    <location>
        <position position="61"/>
    </location>
    <ligand>
        <name>cob(II)alamin</name>
        <dbReference type="ChEBI" id="CHEBI:16304"/>
    </ligand>
</feature>
<feature type="binding site" evidence="9">
    <location>
        <begin position="245"/>
        <end position="246"/>
    </location>
    <ligand>
        <name>cob(II)alamin</name>
        <dbReference type="ChEBI" id="CHEBI:16304"/>
    </ligand>
</feature>
<evidence type="ECO:0000256" key="6">
    <source>
        <dbReference type="ARBA" id="ARBA00023002"/>
    </source>
</evidence>
<protein>
    <recommendedName>
        <fullName evidence="9">Epoxyqueuosine reductase</fullName>
        <ecNumber evidence="9">1.17.99.6</ecNumber>
    </recommendedName>
    <alternativeName>
        <fullName evidence="9">Queuosine biosynthesis protein QueG</fullName>
    </alternativeName>
</protein>
<dbReference type="NCBIfam" id="TIGR00276">
    <property type="entry name" value="tRNA epoxyqueuosine(34) reductase QueG"/>
    <property type="match status" value="1"/>
</dbReference>
<feature type="binding site" evidence="9">
    <location>
        <position position="198"/>
    </location>
    <ligand>
        <name>[4Fe-4S] cluster</name>
        <dbReference type="ChEBI" id="CHEBI:49883"/>
        <label>1</label>
    </ligand>
</feature>
<gene>
    <name evidence="9 11" type="primary">queG</name>
    <name evidence="11" type="ORF">COA71_00495</name>
</gene>
<dbReference type="PANTHER" id="PTHR30002">
    <property type="entry name" value="EPOXYQUEUOSINE REDUCTASE"/>
    <property type="match status" value="1"/>
</dbReference>
<dbReference type="UniPathway" id="UPA00392"/>
<comment type="similarity">
    <text evidence="9">Belongs to the QueG family.</text>
</comment>
<keyword evidence="6 9" id="KW-0560">Oxidoreductase</keyword>
<dbReference type="GO" id="GO:0031419">
    <property type="term" value="F:cobalamin binding"/>
    <property type="evidence" value="ECO:0007669"/>
    <property type="project" value="UniProtKB-KW"/>
</dbReference>
<feature type="domain" description="4Fe-4S ferredoxin-type" evidence="10">
    <location>
        <begin position="181"/>
        <end position="212"/>
    </location>
</feature>
<keyword evidence="9" id="KW-0170">Cobalt</keyword>
<evidence type="ECO:0000256" key="7">
    <source>
        <dbReference type="ARBA" id="ARBA00023004"/>
    </source>
</evidence>
<comment type="pathway">
    <text evidence="9">tRNA modification; tRNA-queuosine biosynthesis.</text>
</comment>
<comment type="caution">
    <text evidence="11">The sequence shown here is derived from an EMBL/GenBank/DDBJ whole genome shotgun (WGS) entry which is preliminary data.</text>
</comment>
<comment type="cofactor">
    <cofactor evidence="9">
        <name>[4Fe-4S] cluster</name>
        <dbReference type="ChEBI" id="CHEBI:49883"/>
    </cofactor>
    <text evidence="9">Binds 2 [4Fe-4S] clusters per monomer.</text>
</comment>
<accession>A0A2A5CIQ2</accession>
<feature type="binding site" evidence="9">
    <location>
        <position position="162"/>
    </location>
    <ligand>
        <name>cob(II)alamin</name>
        <dbReference type="ChEBI" id="CHEBI:16304"/>
    </ligand>
</feature>
<comment type="catalytic activity">
    <reaction evidence="9">
        <text>epoxyqueuosine(34) in tRNA + AH2 = queuosine(34) in tRNA + A + H2O</text>
        <dbReference type="Rhea" id="RHEA:32159"/>
        <dbReference type="Rhea" id="RHEA-COMP:18571"/>
        <dbReference type="Rhea" id="RHEA-COMP:18582"/>
        <dbReference type="ChEBI" id="CHEBI:13193"/>
        <dbReference type="ChEBI" id="CHEBI:15377"/>
        <dbReference type="ChEBI" id="CHEBI:17499"/>
        <dbReference type="ChEBI" id="CHEBI:194431"/>
        <dbReference type="ChEBI" id="CHEBI:194443"/>
        <dbReference type="EC" id="1.17.99.6"/>
    </reaction>
</comment>
<name>A0A2A5CIQ2_9GAMM</name>
<comment type="cofactor">
    <cofactor evidence="9">
        <name>cob(II)alamin</name>
        <dbReference type="ChEBI" id="CHEBI:16304"/>
    </cofactor>
</comment>
<comment type="subunit">
    <text evidence="9">Monomer.</text>
</comment>
<proteinExistence type="inferred from homology"/>
<feature type="binding site" evidence="9">
    <location>
        <position position="220"/>
    </location>
    <ligand>
        <name>cob(II)alamin</name>
        <dbReference type="ChEBI" id="CHEBI:16304"/>
    </ligand>
</feature>
<keyword evidence="2 9" id="KW-0963">Cytoplasm</keyword>
<dbReference type="PROSITE" id="PS51379">
    <property type="entry name" value="4FE4S_FER_2"/>
    <property type="match status" value="1"/>
</dbReference>
<keyword evidence="8 9" id="KW-0411">Iron-sulfur</keyword>
<dbReference type="GO" id="GO:0051539">
    <property type="term" value="F:4 iron, 4 sulfur cluster binding"/>
    <property type="evidence" value="ECO:0007669"/>
    <property type="project" value="UniProtKB-KW"/>
</dbReference>
<dbReference type="PROSITE" id="PS00198">
    <property type="entry name" value="4FE4S_FER_1"/>
    <property type="match status" value="1"/>
</dbReference>
<evidence type="ECO:0000256" key="5">
    <source>
        <dbReference type="ARBA" id="ARBA00022785"/>
    </source>
</evidence>
<keyword evidence="1 9" id="KW-0004">4Fe-4S</keyword>
<organism evidence="11 12">
    <name type="scientific">SAR86 cluster bacterium</name>
    <dbReference type="NCBI Taxonomy" id="2030880"/>
    <lineage>
        <taxon>Bacteria</taxon>
        <taxon>Pseudomonadati</taxon>
        <taxon>Pseudomonadota</taxon>
        <taxon>Gammaproteobacteria</taxon>
        <taxon>SAR86 cluster</taxon>
    </lineage>
</organism>
<dbReference type="FunFam" id="3.30.70.20:FF:000017">
    <property type="entry name" value="Epoxyqueuosine reductase"/>
    <property type="match status" value="1"/>
</dbReference>
<dbReference type="InterPro" id="IPR004453">
    <property type="entry name" value="QueG"/>
</dbReference>
<dbReference type="InterPro" id="IPR013542">
    <property type="entry name" value="QueG_DUF1730"/>
</dbReference>
<reference evidence="12" key="1">
    <citation type="submission" date="2017-08" db="EMBL/GenBank/DDBJ databases">
        <title>A dynamic microbial community with high functional redundancy inhabits the cold, oxic subseafloor aquifer.</title>
        <authorList>
            <person name="Tully B.J."/>
            <person name="Wheat C.G."/>
            <person name="Glazer B.T."/>
            <person name="Huber J.A."/>
        </authorList>
    </citation>
    <scope>NUCLEOTIDE SEQUENCE [LARGE SCALE GENOMIC DNA]</scope>
</reference>
<dbReference type="Proteomes" id="UP000228987">
    <property type="component" value="Unassembled WGS sequence"/>
</dbReference>
<feature type="binding site" evidence="9">
    <location>
        <position position="195"/>
    </location>
    <ligand>
        <name>[4Fe-4S] cluster</name>
        <dbReference type="ChEBI" id="CHEBI:49883"/>
        <label>1</label>
    </ligand>
</feature>
<dbReference type="Pfam" id="PF13484">
    <property type="entry name" value="Fer4_16"/>
    <property type="match status" value="1"/>
</dbReference>
<keyword evidence="4 9" id="KW-0479">Metal-binding</keyword>
<evidence type="ECO:0000256" key="2">
    <source>
        <dbReference type="ARBA" id="ARBA00022490"/>
    </source>
</evidence>
<evidence type="ECO:0000313" key="12">
    <source>
        <dbReference type="Proteomes" id="UP000228987"/>
    </source>
</evidence>
<evidence type="ECO:0000256" key="3">
    <source>
        <dbReference type="ARBA" id="ARBA00022694"/>
    </source>
</evidence>
<comment type="caution">
    <text evidence="9">Lacks conserved residue(s) required for the propagation of feature annotation.</text>
</comment>
<dbReference type="GO" id="GO:0052693">
    <property type="term" value="F:epoxyqueuosine reductase activity"/>
    <property type="evidence" value="ECO:0007669"/>
    <property type="project" value="UniProtKB-UniRule"/>
</dbReference>
<evidence type="ECO:0000256" key="4">
    <source>
        <dbReference type="ARBA" id="ARBA00022723"/>
    </source>
</evidence>
<feature type="binding site" evidence="9">
    <location>
        <position position="218"/>
    </location>
    <ligand>
        <name>[4Fe-4S] cluster</name>
        <dbReference type="ChEBI" id="CHEBI:49883"/>
        <label>2</label>
    </ligand>
</feature>
<keyword evidence="7 9" id="KW-0408">Iron</keyword>
<evidence type="ECO:0000259" key="10">
    <source>
        <dbReference type="PROSITE" id="PS51379"/>
    </source>
</evidence>
<dbReference type="EC" id="1.17.99.6" evidence="9"/>
<feature type="binding site" evidence="9">
    <location>
        <position position="245"/>
    </location>
    <ligand>
        <name>[4Fe-4S] cluster</name>
        <dbReference type="ChEBI" id="CHEBI:49883"/>
        <label>2</label>
    </ligand>
</feature>
<dbReference type="AlphaFoldDB" id="A0A2A5CIQ2"/>
<keyword evidence="5 9" id="KW-0671">Queuosine biosynthesis</keyword>
<dbReference type="SUPFAM" id="SSF46548">
    <property type="entry name" value="alpha-helical ferredoxin"/>
    <property type="match status" value="1"/>
</dbReference>
<dbReference type="Pfam" id="PF08331">
    <property type="entry name" value="QueG_DUF1730"/>
    <property type="match status" value="1"/>
</dbReference>
<sequence length="350" mass="39555">MTDINFSKLAEDIKIWGRELGFQQIGISDIDLSEADVHLQNWLQNNFHGEMDYMQRHGAMRSHPELLVPGTLRIISARMDYLPAEPQSIEVLKNSSLAYISRYALGRDYHKLIRQRLQKLANKIQEASGEFGYRALVDSAPVLERAIAEKAGLGWIGKNAMLINKKAGSWFFLGELFTDLPLPLDNKADEHCGTCHACLDICPTDAFVGPNKLDARKCISYLTIELRTSIPEKLRPLMGNRVFGCDDCQLCCPWNKFSSPTQEKDFSPRHELDRNELVTLFSWTEEEFLEKTAGSPIRRIGYDCWLRNLAVGLGNASSSPQIKAALQARINHPSPLVKEHVDWALAQHAH</sequence>
<dbReference type="InterPro" id="IPR017900">
    <property type="entry name" value="4Fe4S_Fe_S_CS"/>
</dbReference>
<dbReference type="PANTHER" id="PTHR30002:SF4">
    <property type="entry name" value="EPOXYQUEUOSINE REDUCTASE"/>
    <property type="match status" value="1"/>
</dbReference>
<comment type="subcellular location">
    <subcellularLocation>
        <location evidence="9">Cytoplasm</location>
    </subcellularLocation>
</comment>
<feature type="binding site" evidence="9">
    <location>
        <position position="173"/>
    </location>
    <ligand>
        <name>cob(II)alamin</name>
        <dbReference type="ChEBI" id="CHEBI:16304"/>
    </ligand>
</feature>
<feature type="active site" description="Proton donor" evidence="9">
    <location>
        <position position="138"/>
    </location>
</feature>
<dbReference type="GO" id="GO:0046872">
    <property type="term" value="F:metal ion binding"/>
    <property type="evidence" value="ECO:0007669"/>
    <property type="project" value="UniProtKB-KW"/>
</dbReference>
<comment type="function">
    <text evidence="9">Catalyzes the conversion of epoxyqueuosine (oQ) to queuosine (Q), which is a hypermodified base found in the wobble positions of tRNA(Asp), tRNA(Asn), tRNA(His) and tRNA(Tyr).</text>
</comment>
<keyword evidence="9" id="KW-0846">Cobalamin</keyword>
<dbReference type="GO" id="GO:0005737">
    <property type="term" value="C:cytoplasm"/>
    <property type="evidence" value="ECO:0007669"/>
    <property type="project" value="UniProtKB-SubCell"/>
</dbReference>
<dbReference type="InterPro" id="IPR017896">
    <property type="entry name" value="4Fe4S_Fe-S-bd"/>
</dbReference>
<dbReference type="EMBL" id="NVWI01000001">
    <property type="protein sequence ID" value="PCJ43385.1"/>
    <property type="molecule type" value="Genomic_DNA"/>
</dbReference>
<dbReference type="HAMAP" id="MF_00916">
    <property type="entry name" value="QueG"/>
    <property type="match status" value="1"/>
</dbReference>
<feature type="binding site" evidence="9">
    <location>
        <position position="252"/>
    </location>
    <ligand>
        <name>[4Fe-4S] cluster</name>
        <dbReference type="ChEBI" id="CHEBI:49883"/>
        <label>1</label>
    </ligand>
</feature>
<evidence type="ECO:0000256" key="9">
    <source>
        <dbReference type="HAMAP-Rule" id="MF_00916"/>
    </source>
</evidence>
<keyword evidence="3 9" id="KW-0819">tRNA processing</keyword>
<feature type="binding site" evidence="9">
    <location>
        <position position="248"/>
    </location>
    <ligand>
        <name>[4Fe-4S] cluster</name>
        <dbReference type="ChEBI" id="CHEBI:49883"/>
        <label>2</label>
    </ligand>
</feature>
<evidence type="ECO:0000313" key="11">
    <source>
        <dbReference type="EMBL" id="PCJ43385.1"/>
    </source>
</evidence>
<feature type="binding site" evidence="9">
    <location>
        <position position="159"/>
    </location>
    <ligand>
        <name>cob(II)alamin</name>
        <dbReference type="ChEBI" id="CHEBI:16304"/>
    </ligand>
</feature>
<dbReference type="GO" id="GO:0008616">
    <property type="term" value="P:tRNA queuosine(34) biosynthetic process"/>
    <property type="evidence" value="ECO:0007669"/>
    <property type="project" value="UniProtKB-UniRule"/>
</dbReference>